<dbReference type="AlphaFoldDB" id="A0A5D2PL18"/>
<reference evidence="1 2" key="1">
    <citation type="submission" date="2019-07" db="EMBL/GenBank/DDBJ databases">
        <title>WGS assembly of Gossypium tomentosum.</title>
        <authorList>
            <person name="Chen Z.J."/>
            <person name="Sreedasyam A."/>
            <person name="Ando A."/>
            <person name="Song Q."/>
            <person name="De L."/>
            <person name="Hulse-Kemp A."/>
            <person name="Ding M."/>
            <person name="Ye W."/>
            <person name="Kirkbride R."/>
            <person name="Jenkins J."/>
            <person name="Plott C."/>
            <person name="Lovell J."/>
            <person name="Lin Y.-M."/>
            <person name="Vaughn R."/>
            <person name="Liu B."/>
            <person name="Li W."/>
            <person name="Simpson S."/>
            <person name="Scheffler B."/>
            <person name="Saski C."/>
            <person name="Grover C."/>
            <person name="Hu G."/>
            <person name="Conover J."/>
            <person name="Carlson J."/>
            <person name="Shu S."/>
            <person name="Boston L."/>
            <person name="Williams M."/>
            <person name="Peterson D."/>
            <person name="Mcgee K."/>
            <person name="Jones D."/>
            <person name="Wendel J."/>
            <person name="Stelly D."/>
            <person name="Grimwood J."/>
            <person name="Schmutz J."/>
        </authorList>
    </citation>
    <scope>NUCLEOTIDE SEQUENCE [LARGE SCALE GENOMIC DNA]</scope>
    <source>
        <strain evidence="1">7179.01</strain>
    </source>
</reference>
<protein>
    <submittedName>
        <fullName evidence="1">Uncharacterized protein</fullName>
    </submittedName>
</protein>
<gene>
    <name evidence="1" type="ORF">ES332_A08G195000v1</name>
</gene>
<sequence length="73" mass="8155">MPPLHHHSLPWPPPCTTINKTFFFSPLIIIPYLFSPPFLKCRNTLLPPPSLSDSISFLTQDSGDPPVLLIQSS</sequence>
<keyword evidence="2" id="KW-1185">Reference proteome</keyword>
<accession>A0A5D2PL18</accession>
<dbReference type="EMBL" id="CM017617">
    <property type="protein sequence ID" value="TYI15560.1"/>
    <property type="molecule type" value="Genomic_DNA"/>
</dbReference>
<evidence type="ECO:0000313" key="2">
    <source>
        <dbReference type="Proteomes" id="UP000322667"/>
    </source>
</evidence>
<dbReference type="Proteomes" id="UP000322667">
    <property type="component" value="Chromosome A08"/>
</dbReference>
<evidence type="ECO:0000313" key="1">
    <source>
        <dbReference type="EMBL" id="TYI15560.1"/>
    </source>
</evidence>
<proteinExistence type="predicted"/>
<name>A0A5D2PL18_GOSTO</name>
<organism evidence="1 2">
    <name type="scientific">Gossypium tomentosum</name>
    <name type="common">Hawaiian cotton</name>
    <name type="synonym">Gossypium sandvicense</name>
    <dbReference type="NCBI Taxonomy" id="34277"/>
    <lineage>
        <taxon>Eukaryota</taxon>
        <taxon>Viridiplantae</taxon>
        <taxon>Streptophyta</taxon>
        <taxon>Embryophyta</taxon>
        <taxon>Tracheophyta</taxon>
        <taxon>Spermatophyta</taxon>
        <taxon>Magnoliopsida</taxon>
        <taxon>eudicotyledons</taxon>
        <taxon>Gunneridae</taxon>
        <taxon>Pentapetalae</taxon>
        <taxon>rosids</taxon>
        <taxon>malvids</taxon>
        <taxon>Malvales</taxon>
        <taxon>Malvaceae</taxon>
        <taxon>Malvoideae</taxon>
        <taxon>Gossypium</taxon>
    </lineage>
</organism>